<dbReference type="Pfam" id="PF00583">
    <property type="entry name" value="Acetyltransf_1"/>
    <property type="match status" value="1"/>
</dbReference>
<keyword evidence="2" id="KW-0808">Transferase</keyword>
<dbReference type="EMBL" id="JBHPBY010000197">
    <property type="protein sequence ID" value="MFC1851525.1"/>
    <property type="molecule type" value="Genomic_DNA"/>
</dbReference>
<name>A0ABV6YZ96_UNCC1</name>
<accession>A0ABV6YZ96</accession>
<dbReference type="Proteomes" id="UP001594351">
    <property type="component" value="Unassembled WGS sequence"/>
</dbReference>
<dbReference type="InterPro" id="IPR016181">
    <property type="entry name" value="Acyl_CoA_acyltransferase"/>
</dbReference>
<gene>
    <name evidence="2" type="ORF">ACFL27_15115</name>
</gene>
<evidence type="ECO:0000259" key="1">
    <source>
        <dbReference type="PROSITE" id="PS51186"/>
    </source>
</evidence>
<dbReference type="GO" id="GO:0016746">
    <property type="term" value="F:acyltransferase activity"/>
    <property type="evidence" value="ECO:0007669"/>
    <property type="project" value="UniProtKB-KW"/>
</dbReference>
<keyword evidence="3" id="KW-1185">Reference proteome</keyword>
<feature type="domain" description="N-acetyltransferase" evidence="1">
    <location>
        <begin position="18"/>
        <end position="186"/>
    </location>
</feature>
<comment type="caution">
    <text evidence="2">The sequence shown here is derived from an EMBL/GenBank/DDBJ whole genome shotgun (WGS) entry which is preliminary data.</text>
</comment>
<dbReference type="SUPFAM" id="SSF55729">
    <property type="entry name" value="Acyl-CoA N-acyltransferases (Nat)"/>
    <property type="match status" value="1"/>
</dbReference>
<dbReference type="InterPro" id="IPR000182">
    <property type="entry name" value="GNAT_dom"/>
</dbReference>
<dbReference type="EC" id="2.3.-.-" evidence="2"/>
<dbReference type="CDD" id="cd04301">
    <property type="entry name" value="NAT_SF"/>
    <property type="match status" value="1"/>
</dbReference>
<dbReference type="PROSITE" id="PS51186">
    <property type="entry name" value="GNAT"/>
    <property type="match status" value="1"/>
</dbReference>
<dbReference type="Gene3D" id="3.40.630.30">
    <property type="match status" value="1"/>
</dbReference>
<protein>
    <submittedName>
        <fullName evidence="2">GNAT family N-acetyltransferase</fullName>
        <ecNumber evidence="2">2.3.-.-</ecNumber>
    </submittedName>
</protein>
<evidence type="ECO:0000313" key="2">
    <source>
        <dbReference type="EMBL" id="MFC1851525.1"/>
    </source>
</evidence>
<proteinExistence type="predicted"/>
<reference evidence="2 3" key="1">
    <citation type="submission" date="2024-09" db="EMBL/GenBank/DDBJ databases">
        <title>Laminarin stimulates single cell rates of sulfate reduction while oxygen inhibits transcriptomic activity in coastal marine sediment.</title>
        <authorList>
            <person name="Lindsay M."/>
            <person name="Orcutt B."/>
            <person name="Emerson D."/>
            <person name="Stepanauskas R."/>
            <person name="D'Angelo T."/>
        </authorList>
    </citation>
    <scope>NUCLEOTIDE SEQUENCE [LARGE SCALE GENOMIC DNA]</scope>
    <source>
        <strain evidence="2">SAG AM-311-K15</strain>
    </source>
</reference>
<organism evidence="2 3">
    <name type="scientific">candidate division CSSED10-310 bacterium</name>
    <dbReference type="NCBI Taxonomy" id="2855610"/>
    <lineage>
        <taxon>Bacteria</taxon>
        <taxon>Bacteria division CSSED10-310</taxon>
    </lineage>
</organism>
<keyword evidence="2" id="KW-0012">Acyltransferase</keyword>
<sequence length="212" mass="24466">MDPKHYIVNHQLKDGGSIHIRSIRKEDKVLLYKGFHKLSDDSIYFRFLQVKKELSEEELAYFTEVDFVNHVALVVTISENDDEKIIGVGRYVVLDDNNVNKSAEVAFTIADEHQGRGIGTLLFKHLVIIARFNKIAEFQAEILAYNQRMLKLISTLGFKIKRSLESGVFHVFFSITGHESFSKSLDDHVDEVLPAIDDYKMHWKISVNKRQI</sequence>
<evidence type="ECO:0000313" key="3">
    <source>
        <dbReference type="Proteomes" id="UP001594351"/>
    </source>
</evidence>